<dbReference type="PANTHER" id="PTHR42734">
    <property type="entry name" value="METAL TRANSPORT SYSTEM ATP-BINDING PROTEIN TM_0124-RELATED"/>
    <property type="match status" value="1"/>
</dbReference>
<dbReference type="Gene3D" id="3.40.50.300">
    <property type="entry name" value="P-loop containing nucleotide triphosphate hydrolases"/>
    <property type="match status" value="1"/>
</dbReference>
<dbReference type="Proteomes" id="UP000601435">
    <property type="component" value="Unassembled WGS sequence"/>
</dbReference>
<dbReference type="InterPro" id="IPR027417">
    <property type="entry name" value="P-loop_NTPase"/>
</dbReference>
<feature type="domain" description="ABC transporter" evidence="2">
    <location>
        <begin position="19"/>
        <end position="77"/>
    </location>
</feature>
<dbReference type="SUPFAM" id="SSF52540">
    <property type="entry name" value="P-loop containing nucleoside triphosphate hydrolases"/>
    <property type="match status" value="1"/>
</dbReference>
<dbReference type="AlphaFoldDB" id="A0A812NMB0"/>
<dbReference type="GO" id="GO:0005524">
    <property type="term" value="F:ATP binding"/>
    <property type="evidence" value="ECO:0007669"/>
    <property type="project" value="InterPro"/>
</dbReference>
<dbReference type="Pfam" id="PF00005">
    <property type="entry name" value="ABC_tran"/>
    <property type="match status" value="1"/>
</dbReference>
<feature type="non-terminal residue" evidence="3">
    <location>
        <position position="125"/>
    </location>
</feature>
<dbReference type="InterPro" id="IPR003439">
    <property type="entry name" value="ABC_transporter-like_ATP-bd"/>
</dbReference>
<evidence type="ECO:0000313" key="4">
    <source>
        <dbReference type="Proteomes" id="UP000601435"/>
    </source>
</evidence>
<evidence type="ECO:0000313" key="3">
    <source>
        <dbReference type="EMBL" id="CAE7312385.1"/>
    </source>
</evidence>
<reference evidence="3" key="1">
    <citation type="submission" date="2021-02" db="EMBL/GenBank/DDBJ databases">
        <authorList>
            <person name="Dougan E. K."/>
            <person name="Rhodes N."/>
            <person name="Thang M."/>
            <person name="Chan C."/>
        </authorList>
    </citation>
    <scope>NUCLEOTIDE SEQUENCE</scope>
</reference>
<comment type="caution">
    <text evidence="3">The sequence shown here is derived from an EMBL/GenBank/DDBJ whole genome shotgun (WGS) entry which is preliminary data.</text>
</comment>
<keyword evidence="1" id="KW-0813">Transport</keyword>
<evidence type="ECO:0000259" key="2">
    <source>
        <dbReference type="Pfam" id="PF00005"/>
    </source>
</evidence>
<name>A0A812NMB0_9DINO</name>
<dbReference type="InterPro" id="IPR050153">
    <property type="entry name" value="Metal_Ion_Import_ABC"/>
</dbReference>
<sequence length="125" mass="13987">MPMSLHEAVAFPDAPDTYTEGEVRAALDRVGLAELAQKSLEMQLDVNSTLSGGEFQRLLVAHCLLARPSWILLDESMSHMSTICRTDLYKLFVDDLVKGSGAGIVSTCHNWQELASFHDRFYRIE</sequence>
<accession>A0A812NMB0</accession>
<dbReference type="GO" id="GO:0016887">
    <property type="term" value="F:ATP hydrolysis activity"/>
    <property type="evidence" value="ECO:0007669"/>
    <property type="project" value="InterPro"/>
</dbReference>
<keyword evidence="4" id="KW-1185">Reference proteome</keyword>
<evidence type="ECO:0000256" key="1">
    <source>
        <dbReference type="ARBA" id="ARBA00022448"/>
    </source>
</evidence>
<dbReference type="EMBL" id="CAJNJA010013079">
    <property type="protein sequence ID" value="CAE7312385.1"/>
    <property type="molecule type" value="Genomic_DNA"/>
</dbReference>
<dbReference type="OrthoDB" id="435783at2759"/>
<protein>
    <submittedName>
        <fullName evidence="3">ZnuC protein</fullName>
    </submittedName>
</protein>
<organism evidence="3 4">
    <name type="scientific">Symbiodinium necroappetens</name>
    <dbReference type="NCBI Taxonomy" id="1628268"/>
    <lineage>
        <taxon>Eukaryota</taxon>
        <taxon>Sar</taxon>
        <taxon>Alveolata</taxon>
        <taxon>Dinophyceae</taxon>
        <taxon>Suessiales</taxon>
        <taxon>Symbiodiniaceae</taxon>
        <taxon>Symbiodinium</taxon>
    </lineage>
</organism>
<gene>
    <name evidence="3" type="primary">znuC</name>
    <name evidence="3" type="ORF">SNEC2469_LOCUS7774</name>
</gene>
<proteinExistence type="predicted"/>